<accession>A0ACC6IWC9</accession>
<sequence length="2291" mass="255067">MIKNIKFLGVLALLSLAQFVGAQQATSVSLEYNTSGYRENQPNSSKTISPDFSLIPSVKSEMSVSEGGALTYTVPLETLKGLNNFQPNAALVYNSQAGNGNAGWGWSFTGLSVISRGGKSQNVDGITIGPQFDDNDPYYLDGQRLLKKSDTEYITKNFSKIKITKSSGTYSFIIQYTDGKIAWYNELSPGQHYIVKMADSFDNEIHYTYIITNNTPRLDKISYGGTDTGTDKFYLKVLYKDRKKIAKIYRNGQQYINSKVISEIVTGSTYSGDYRKYAFSYDFVDADSNERLRTINVFNEAGESLRPLNFNYNSPNSTGTAEVTKRQLAITPASTYRLGDVTAGNLYNNSGNDIFYVSTTVTDFRSGPTGGFGSNPPPPEPGSIRNPIFYLNSPYGQITPSTYVNAHTRIFTGKTLINDNKITTNDQLIIVNTLSKTHESLQGQIEIRDFKTGKTKVLSGGPSIPWITSGFQGQTTYTSPPRIAHKMFIPGDFNNDGLFDLIYISGNTQTSQKIYLYEIGKETGDVITRKEFAVTSLLLTEDNYRLLEMDGDGVPEIMIISGNQYGIYKINVNDMTIKPFGDIAGQSSTNILNDLSYNSDGKLITPILLGDFNGDGLTDFVTPQIVFNTMNPFSKLRIAIENTPQFIWWMYTSDGKKFIPSQLDLTAQKLAYIKPSQDETIPKQSGWDLFLWGPDNSMTGFAVGNVVVTDINNDGKSDLVSITKFGKIRYNDQNPLISNFTYENVGDLYTEQVYTHSCYNATAQALPAVYINAQQGYKCFVPGFPQYVGPTHSAITNTDIPGIYMTLLPGFNKVKFFVNTTDSNGNTSFTKLNQEIDLKDEKITPFSLFTVSDEVNFLNTYKTSISNFDITTGSEFKITFNNNNFLEKQIQEVNNGSTVLQKVEYRPMMKLDTKEEICYVHKDNDLKYPLYTHQTNGALYLVNKIHTLFSGKILSKEYRYENAVQSLDGRGLLGFQKTYVSDGYESVLQNGKFRNKKLANALFWTVNTKDPLLDNVLLKSTYGGISKFLTETDFINQKFIKGNQSLILSIEERTTDNLRKINVIKRYTYDEADDLKLKKTWINYGDYAITHSNFTYQPEFTNGLHYFYGKISEQVNNSFRQGDTFTAKEVSTYYPTNGAIKEIQKFSQNSQSLNKSFVYDNIGNLKQETISSAGIASQTTTYDYDSTNRYRTSTTTPDGLTASTVVNTTGRLLEETAAIGGLKTYYAYDGWGNITSFTDYLGKKTTISKSSASAIPGGIYQISKKREGGVETISAYDEFDREIQTKTQSTNGKWIVKKSEYDIFGKLIKKSEPFFEGEQTKWNAIEYDAYNRAVKHVTYTGKTVITCYEGLKVTVDDGYKKISKTLDAFGNTIVQQDHGGTINYTYYANGSLKETNYEGSKTTFEIDDWGNKKKIVDPSSGTYTYQYDILGRLLREDTPKGYTVLQYDDYGQTISEKTYGKTPAENTSIEKYYQYNPTSKLLEKIYGTSNGKNFAYTTEYDQYYRIKGKKEETPEFIYSSNLTFDTFGRVDETTISAVWNENTYTTTSKTKNVYDSNGILTQQNDVNANKMIWHTSSVNALNQATQMEYGNGYVINNYYSPQDGTLLRMNHAKGGLIALDMMYDFDVNKEVLRSRNSNDFGKSETFEYDKLNRLLKETTNGTVTNQYSYDKRGRMAANLDLGYYNYNGESDYKLNNIALNANGQQVNTNRGFAEVTYNAFNAPLTVKVPNKEDLAFTYNVMKSRYSMISEASGKRKYYSADGAIEFTRRSGKGGGRLEIVTYITGDPYSANYIKKDVVSFLSGSQESQNYYLHRDHLGSILAISKDDGSIVEKRFFDAWGNLKGLMVGGQIVDLQQFNGETLLIDRGYTGHEHLWRAGLIHMNARIYDPIMRRFLSPDTIIQDPFNTQSYNKFGYVTNNPLLYTDPSGNIGLGAVLIIAVVVSAVTHAVINTINGVPYWYGMGQAITTGLASGIISFGIGSVATSIFSQTLTVGKAAFQAGMHALSGGAMSEIGGGKFISGFMSGAISSVVSSGVQALGESGYKFSVEGNSISISSFGSRNVGLLKALMLASGGLSGGLSSSIAGGNFWDGLKQGLLTSGLNHLAHEGAEAVEWKTASMDIAADKPQTGETDCVPTVARAAAKYLGVDLDVSLQQKEANQSGGVRADQTKEYFEKFGLKVDALYEAKAKNDYYFHSGIPSALTKQAVKFIVESLQSGHPVYLGFSTTEAAGNRQGHAVLVTEIKYSEDFSRMKHINFFDPYSGRSNGQLSSFQNTYNLSETVYNIFSLSKP</sequence>
<evidence type="ECO:0000313" key="2">
    <source>
        <dbReference type="Proteomes" id="UP001184376"/>
    </source>
</evidence>
<keyword evidence="2" id="KW-1185">Reference proteome</keyword>
<proteinExistence type="predicted"/>
<organism evidence="1 2">
    <name type="scientific">Chryseobacterium bernardetii</name>
    <dbReference type="NCBI Taxonomy" id="1241978"/>
    <lineage>
        <taxon>Bacteria</taxon>
        <taxon>Pseudomonadati</taxon>
        <taxon>Bacteroidota</taxon>
        <taxon>Flavobacteriia</taxon>
        <taxon>Flavobacteriales</taxon>
        <taxon>Weeksellaceae</taxon>
        <taxon>Chryseobacterium group</taxon>
        <taxon>Chryseobacterium</taxon>
    </lineage>
</organism>
<protein>
    <submittedName>
        <fullName evidence="1">RHS repeat-associated protein</fullName>
    </submittedName>
</protein>
<reference evidence="1" key="1">
    <citation type="submission" date="2023-07" db="EMBL/GenBank/DDBJ databases">
        <title>Sorghum-associated microbial communities from plants grown in Nebraska, USA.</title>
        <authorList>
            <person name="Schachtman D."/>
        </authorList>
    </citation>
    <scope>NUCLEOTIDE SEQUENCE</scope>
    <source>
        <strain evidence="1">DS1280</strain>
    </source>
</reference>
<name>A0ACC6IWC9_9FLAO</name>
<evidence type="ECO:0000313" key="1">
    <source>
        <dbReference type="EMBL" id="MDR6442095.1"/>
    </source>
</evidence>
<gene>
    <name evidence="1" type="ORF">J2795_002813</name>
</gene>
<dbReference type="Proteomes" id="UP001184376">
    <property type="component" value="Unassembled WGS sequence"/>
</dbReference>
<comment type="caution">
    <text evidence="1">The sequence shown here is derived from an EMBL/GenBank/DDBJ whole genome shotgun (WGS) entry which is preliminary data.</text>
</comment>
<dbReference type="EMBL" id="JAVDRG010000004">
    <property type="protein sequence ID" value="MDR6442095.1"/>
    <property type="molecule type" value="Genomic_DNA"/>
</dbReference>